<dbReference type="Proteomes" id="UP000324479">
    <property type="component" value="Unassembled WGS sequence"/>
</dbReference>
<dbReference type="EMBL" id="VWOX01000019">
    <property type="protein sequence ID" value="KAA5539430.1"/>
    <property type="molecule type" value="Genomic_DNA"/>
</dbReference>
<dbReference type="RefSeq" id="WP_150079205.1">
    <property type="nucleotide sequence ID" value="NZ_VWOX01000019.1"/>
</dbReference>
<dbReference type="PANTHER" id="PTHR46211:SF1">
    <property type="entry name" value="GLYCEROPHOSPHODIESTER PHOSPHODIESTERASE, CYTOPLASMIC"/>
    <property type="match status" value="1"/>
</dbReference>
<name>A0A5M6CYD3_9BACT</name>
<organism evidence="3 4">
    <name type="scientific">Roseiconus nitratireducens</name>
    <dbReference type="NCBI Taxonomy" id="2605748"/>
    <lineage>
        <taxon>Bacteria</taxon>
        <taxon>Pseudomonadati</taxon>
        <taxon>Planctomycetota</taxon>
        <taxon>Planctomycetia</taxon>
        <taxon>Pirellulales</taxon>
        <taxon>Pirellulaceae</taxon>
        <taxon>Roseiconus</taxon>
    </lineage>
</organism>
<dbReference type="GO" id="GO:0008081">
    <property type="term" value="F:phosphoric diester hydrolase activity"/>
    <property type="evidence" value="ECO:0007669"/>
    <property type="project" value="InterPro"/>
</dbReference>
<reference evidence="3 4" key="1">
    <citation type="submission" date="2019-08" db="EMBL/GenBank/DDBJ databases">
        <authorList>
            <person name="Dhanesh K."/>
            <person name="Kumar G."/>
            <person name="Sasikala C."/>
            <person name="Venkata Ramana C."/>
        </authorList>
    </citation>
    <scope>NUCLEOTIDE SEQUENCE [LARGE SCALE GENOMIC DNA]</scope>
    <source>
        <strain evidence="3 4">JC645</strain>
    </source>
</reference>
<evidence type="ECO:0000259" key="2">
    <source>
        <dbReference type="PROSITE" id="PS51704"/>
    </source>
</evidence>
<sequence length="280" mass="31328">MIRPTPLFLVLVFLMAACKTLPAQWIVGHRGASFDAPENTVSAFRLAWDQGADAVEADFYLTSDDKIVCIHDADTERTTGVKHVVAQTPLETLRTLDAGSWKDERWRGEPVPTFEEVLAAIPDNKGFVIELKIGPEIVPVLEAEIKRLNAPRDRLIFISFKADTIAACKRAFPNMRAHWLTSFKQHAVTGEWQPTASEIARTVKECHADGVGMKGNREVIDREFIERLRHEGCGEFHVWTVDSPDDARYFKQLGAAAITTNRPQYIRETLDGQPAGTDDS</sequence>
<evidence type="ECO:0000256" key="1">
    <source>
        <dbReference type="SAM" id="SignalP"/>
    </source>
</evidence>
<feature type="chain" id="PRO_5024334825" evidence="1">
    <location>
        <begin position="24"/>
        <end position="280"/>
    </location>
</feature>
<keyword evidence="4" id="KW-1185">Reference proteome</keyword>
<accession>A0A5M6CYD3</accession>
<dbReference type="PROSITE" id="PS51257">
    <property type="entry name" value="PROKAR_LIPOPROTEIN"/>
    <property type="match status" value="1"/>
</dbReference>
<keyword evidence="1" id="KW-0732">Signal</keyword>
<dbReference type="AlphaFoldDB" id="A0A5M6CYD3"/>
<evidence type="ECO:0000313" key="4">
    <source>
        <dbReference type="Proteomes" id="UP000324479"/>
    </source>
</evidence>
<dbReference type="CDD" id="cd08582">
    <property type="entry name" value="GDPD_like_2"/>
    <property type="match status" value="1"/>
</dbReference>
<protein>
    <submittedName>
        <fullName evidence="3">Glycerophosphodiester phosphodiesterase</fullName>
    </submittedName>
</protein>
<evidence type="ECO:0000313" key="3">
    <source>
        <dbReference type="EMBL" id="KAA5539430.1"/>
    </source>
</evidence>
<dbReference type="Pfam" id="PF03009">
    <property type="entry name" value="GDPD"/>
    <property type="match status" value="1"/>
</dbReference>
<dbReference type="Gene3D" id="3.20.20.190">
    <property type="entry name" value="Phosphatidylinositol (PI) phosphodiesterase"/>
    <property type="match status" value="1"/>
</dbReference>
<dbReference type="GO" id="GO:0006629">
    <property type="term" value="P:lipid metabolic process"/>
    <property type="evidence" value="ECO:0007669"/>
    <property type="project" value="InterPro"/>
</dbReference>
<dbReference type="SUPFAM" id="SSF51695">
    <property type="entry name" value="PLC-like phosphodiesterases"/>
    <property type="match status" value="1"/>
</dbReference>
<dbReference type="InterPro" id="IPR017946">
    <property type="entry name" value="PLC-like_Pdiesterase_TIM-brl"/>
</dbReference>
<proteinExistence type="predicted"/>
<dbReference type="PANTHER" id="PTHR46211">
    <property type="entry name" value="GLYCEROPHOSPHORYL DIESTER PHOSPHODIESTERASE"/>
    <property type="match status" value="1"/>
</dbReference>
<comment type="caution">
    <text evidence="3">The sequence shown here is derived from an EMBL/GenBank/DDBJ whole genome shotgun (WGS) entry which is preliminary data.</text>
</comment>
<feature type="domain" description="GP-PDE" evidence="2">
    <location>
        <begin position="24"/>
        <end position="270"/>
    </location>
</feature>
<feature type="signal peptide" evidence="1">
    <location>
        <begin position="1"/>
        <end position="23"/>
    </location>
</feature>
<gene>
    <name evidence="3" type="ORF">FYK55_24150</name>
</gene>
<dbReference type="PROSITE" id="PS51704">
    <property type="entry name" value="GP_PDE"/>
    <property type="match status" value="1"/>
</dbReference>
<dbReference type="InterPro" id="IPR030395">
    <property type="entry name" value="GP_PDE_dom"/>
</dbReference>